<dbReference type="Gene3D" id="3.50.50.60">
    <property type="entry name" value="FAD/NAD(P)-binding domain"/>
    <property type="match status" value="1"/>
</dbReference>
<dbReference type="InterPro" id="IPR005805">
    <property type="entry name" value="Rieske_Fe-S_prot_C"/>
</dbReference>
<evidence type="ECO:0000313" key="8">
    <source>
        <dbReference type="Proteomes" id="UP001141259"/>
    </source>
</evidence>
<dbReference type="Pfam" id="PF00355">
    <property type="entry name" value="Rieske"/>
    <property type="match status" value="1"/>
</dbReference>
<evidence type="ECO:0000259" key="6">
    <source>
        <dbReference type="PROSITE" id="PS51296"/>
    </source>
</evidence>
<evidence type="ECO:0000256" key="5">
    <source>
        <dbReference type="ARBA" id="ARBA00023157"/>
    </source>
</evidence>
<dbReference type="SUPFAM" id="SSF50022">
    <property type="entry name" value="ISP domain"/>
    <property type="match status" value="1"/>
</dbReference>
<dbReference type="InterPro" id="IPR036188">
    <property type="entry name" value="FAD/NAD-bd_sf"/>
</dbReference>
<gene>
    <name evidence="7" type="ORF">NZH93_11555</name>
</gene>
<name>A0A9X2VJ31_9PSEU</name>
<dbReference type="InterPro" id="IPR036922">
    <property type="entry name" value="Rieske_2Fe-2S_sf"/>
</dbReference>
<dbReference type="AlphaFoldDB" id="A0A9X2VJ31"/>
<accession>A0A9X2VJ31</accession>
<keyword evidence="5" id="KW-1015">Disulfide bond</keyword>
<evidence type="ECO:0000256" key="2">
    <source>
        <dbReference type="ARBA" id="ARBA00022723"/>
    </source>
</evidence>
<feature type="domain" description="Rieske" evidence="6">
    <location>
        <begin position="412"/>
        <end position="498"/>
    </location>
</feature>
<dbReference type="InterPro" id="IPR017941">
    <property type="entry name" value="Rieske_2Fe-2S"/>
</dbReference>
<dbReference type="Proteomes" id="UP001141259">
    <property type="component" value="Unassembled WGS sequence"/>
</dbReference>
<keyword evidence="8" id="KW-1185">Reference proteome</keyword>
<keyword evidence="3" id="KW-0408">Iron</keyword>
<dbReference type="PANTHER" id="PTHR13847:SF274">
    <property type="entry name" value="RIESKE 2FE-2S IRON-SULFUR PROTEIN YHFW-RELATED"/>
    <property type="match status" value="1"/>
</dbReference>
<dbReference type="RefSeq" id="WP_259622990.1">
    <property type="nucleotide sequence ID" value="NZ_JANYMP010000004.1"/>
</dbReference>
<evidence type="ECO:0000256" key="1">
    <source>
        <dbReference type="ARBA" id="ARBA00022714"/>
    </source>
</evidence>
<dbReference type="GO" id="GO:0005737">
    <property type="term" value="C:cytoplasm"/>
    <property type="evidence" value="ECO:0007669"/>
    <property type="project" value="TreeGrafter"/>
</dbReference>
<dbReference type="EMBL" id="JANYMP010000004">
    <property type="protein sequence ID" value="MCS7477491.1"/>
    <property type="molecule type" value="Genomic_DNA"/>
</dbReference>
<dbReference type="InterPro" id="IPR006076">
    <property type="entry name" value="FAD-dep_OxRdtase"/>
</dbReference>
<comment type="caution">
    <text evidence="7">The sequence shown here is derived from an EMBL/GenBank/DDBJ whole genome shotgun (WGS) entry which is preliminary data.</text>
</comment>
<dbReference type="GO" id="GO:0016705">
    <property type="term" value="F:oxidoreductase activity, acting on paired donors, with incorporation or reduction of molecular oxygen"/>
    <property type="evidence" value="ECO:0007669"/>
    <property type="project" value="UniProtKB-ARBA"/>
</dbReference>
<proteinExistence type="predicted"/>
<dbReference type="GO" id="GO:0016020">
    <property type="term" value="C:membrane"/>
    <property type="evidence" value="ECO:0007669"/>
    <property type="project" value="InterPro"/>
</dbReference>
<keyword evidence="4" id="KW-0411">Iron-sulfur</keyword>
<protein>
    <submittedName>
        <fullName evidence="7">FAD-dependent oxidoreductase</fullName>
    </submittedName>
</protein>
<dbReference type="SUPFAM" id="SSF51905">
    <property type="entry name" value="FAD/NAD(P)-binding domain"/>
    <property type="match status" value="1"/>
</dbReference>
<sequence length="498" mass="52452">MDTTSAQQSLWLKSLPAPARPTLRGEHVYDVAVVGGGVAGLTAALLLKRQGLTVAVVEADRIGSGASGNNTAKVTALQSTVYSTISSRHGEPTAKSYADASQAGVALLARLVREEGIDCGLRHAPAFTYAFTPEEVGAVEDELAATRAAGLPVSADADLDVPFPVHAAVRLDDQIALHPVRYLLGLAAAVDGDGSAVFEHSRVERLHDGEPCRVDTGEGSVSARRVVVATHYPVFDRGLYFARLETTRSYCVAATLASGEPPTGLAISAGSPSWSLSAYDGQLIVCGRGHSTGDPAGSPYEDLEAFARKHWDVEAITHRWSAQDPTSYDHLPMIGPYLPGSDRLLVATGFMKWGLATATFAATILADAVAGTPNPWASVFSPHRLSLKSLPDLLRMNASTGLDLVGARVKPADASSSDDLPAGQAHVVRDGLGKMGVYRDRAGELHGVSLRCTHLGCLVAFNAAETTWDCPCHGSRFDVDGAVLEGPATRPLPRREPK</sequence>
<keyword evidence="1" id="KW-0001">2Fe-2S</keyword>
<dbReference type="PANTHER" id="PTHR13847">
    <property type="entry name" value="SARCOSINE DEHYDROGENASE-RELATED"/>
    <property type="match status" value="1"/>
</dbReference>
<organism evidence="7 8">
    <name type="scientific">Umezawaea endophytica</name>
    <dbReference type="NCBI Taxonomy" id="1654476"/>
    <lineage>
        <taxon>Bacteria</taxon>
        <taxon>Bacillati</taxon>
        <taxon>Actinomycetota</taxon>
        <taxon>Actinomycetes</taxon>
        <taxon>Pseudonocardiales</taxon>
        <taxon>Pseudonocardiaceae</taxon>
        <taxon>Umezawaea</taxon>
    </lineage>
</organism>
<evidence type="ECO:0000256" key="3">
    <source>
        <dbReference type="ARBA" id="ARBA00023004"/>
    </source>
</evidence>
<dbReference type="GO" id="GO:0051537">
    <property type="term" value="F:2 iron, 2 sulfur cluster binding"/>
    <property type="evidence" value="ECO:0007669"/>
    <property type="project" value="UniProtKB-KW"/>
</dbReference>
<dbReference type="Pfam" id="PF01266">
    <property type="entry name" value="DAO"/>
    <property type="match status" value="1"/>
</dbReference>
<dbReference type="GO" id="GO:0046872">
    <property type="term" value="F:metal ion binding"/>
    <property type="evidence" value="ECO:0007669"/>
    <property type="project" value="UniProtKB-KW"/>
</dbReference>
<dbReference type="PRINTS" id="PR00162">
    <property type="entry name" value="RIESKE"/>
</dbReference>
<dbReference type="Gene3D" id="2.102.10.10">
    <property type="entry name" value="Rieske [2Fe-2S] iron-sulphur domain"/>
    <property type="match status" value="1"/>
</dbReference>
<evidence type="ECO:0000256" key="4">
    <source>
        <dbReference type="ARBA" id="ARBA00023014"/>
    </source>
</evidence>
<reference evidence="7" key="1">
    <citation type="submission" date="2022-08" db="EMBL/GenBank/DDBJ databases">
        <authorList>
            <person name="Tistechok S."/>
            <person name="Samborskyy M."/>
            <person name="Roman I."/>
        </authorList>
    </citation>
    <scope>NUCLEOTIDE SEQUENCE</scope>
    <source>
        <strain evidence="7">DSM 103496</strain>
    </source>
</reference>
<evidence type="ECO:0000313" key="7">
    <source>
        <dbReference type="EMBL" id="MCS7477491.1"/>
    </source>
</evidence>
<keyword evidence="2" id="KW-0479">Metal-binding</keyword>
<dbReference type="GO" id="GO:0004497">
    <property type="term" value="F:monooxygenase activity"/>
    <property type="evidence" value="ECO:0007669"/>
    <property type="project" value="UniProtKB-ARBA"/>
</dbReference>
<dbReference type="Gene3D" id="3.30.9.10">
    <property type="entry name" value="D-Amino Acid Oxidase, subunit A, domain 2"/>
    <property type="match status" value="1"/>
</dbReference>
<dbReference type="PROSITE" id="PS51296">
    <property type="entry name" value="RIESKE"/>
    <property type="match status" value="1"/>
</dbReference>